<dbReference type="CDD" id="cd17324">
    <property type="entry name" value="MFS_NepI_like"/>
    <property type="match status" value="1"/>
</dbReference>
<feature type="transmembrane region" description="Helical" evidence="6">
    <location>
        <begin position="116"/>
        <end position="137"/>
    </location>
</feature>
<organism evidence="8 9">
    <name type="scientific">Pseudomonas syringae pv. coriandricola</name>
    <dbReference type="NCBI Taxonomy" id="264453"/>
    <lineage>
        <taxon>Bacteria</taxon>
        <taxon>Pseudomonadati</taxon>
        <taxon>Pseudomonadota</taxon>
        <taxon>Gammaproteobacteria</taxon>
        <taxon>Pseudomonadales</taxon>
        <taxon>Pseudomonadaceae</taxon>
        <taxon>Pseudomonas</taxon>
    </lineage>
</organism>
<dbReference type="InterPro" id="IPR050189">
    <property type="entry name" value="MFS_Efflux_Transporters"/>
</dbReference>
<feature type="transmembrane region" description="Helical" evidence="6">
    <location>
        <begin position="341"/>
        <end position="359"/>
    </location>
</feature>
<feature type="transmembrane region" description="Helical" evidence="6">
    <location>
        <begin position="426"/>
        <end position="448"/>
    </location>
</feature>
<feature type="transmembrane region" description="Helical" evidence="6">
    <location>
        <begin position="311"/>
        <end position="334"/>
    </location>
</feature>
<proteinExistence type="predicted"/>
<dbReference type="GO" id="GO:0005886">
    <property type="term" value="C:plasma membrane"/>
    <property type="evidence" value="ECO:0007669"/>
    <property type="project" value="UniProtKB-SubCell"/>
</dbReference>
<dbReference type="Gene3D" id="1.20.1250.20">
    <property type="entry name" value="MFS general substrate transporter like domains"/>
    <property type="match status" value="1"/>
</dbReference>
<feature type="transmembrane region" description="Helical" evidence="6">
    <location>
        <begin position="400"/>
        <end position="420"/>
    </location>
</feature>
<comment type="caution">
    <text evidence="8">The sequence shown here is derived from an EMBL/GenBank/DDBJ whole genome shotgun (WGS) entry which is preliminary data.</text>
</comment>
<evidence type="ECO:0000256" key="5">
    <source>
        <dbReference type="ARBA" id="ARBA00023136"/>
    </source>
</evidence>
<dbReference type="PROSITE" id="PS50850">
    <property type="entry name" value="MFS"/>
    <property type="match status" value="1"/>
</dbReference>
<feature type="transmembrane region" description="Helical" evidence="6">
    <location>
        <begin position="173"/>
        <end position="190"/>
    </location>
</feature>
<evidence type="ECO:0000259" key="7">
    <source>
        <dbReference type="PROSITE" id="PS50850"/>
    </source>
</evidence>
<dbReference type="InterPro" id="IPR036259">
    <property type="entry name" value="MFS_trans_sf"/>
</dbReference>
<protein>
    <submittedName>
        <fullName evidence="8">Carbohydrate transporter</fullName>
    </submittedName>
</protein>
<feature type="transmembrane region" description="Helical" evidence="6">
    <location>
        <begin position="278"/>
        <end position="299"/>
    </location>
</feature>
<dbReference type="PANTHER" id="PTHR43124">
    <property type="entry name" value="PURINE EFFLUX PUMP PBUE"/>
    <property type="match status" value="1"/>
</dbReference>
<feature type="transmembrane region" description="Helical" evidence="6">
    <location>
        <begin position="202"/>
        <end position="224"/>
    </location>
</feature>
<dbReference type="EMBL" id="RBTT01000108">
    <property type="protein sequence ID" value="RMU10252.1"/>
    <property type="molecule type" value="Genomic_DNA"/>
</dbReference>
<feature type="domain" description="Major facilitator superfamily (MFS) profile" evidence="7">
    <location>
        <begin position="78"/>
        <end position="452"/>
    </location>
</feature>
<evidence type="ECO:0000256" key="6">
    <source>
        <dbReference type="SAM" id="Phobius"/>
    </source>
</evidence>
<keyword evidence="3 6" id="KW-0812">Transmembrane</keyword>
<feature type="transmembrane region" description="Helical" evidence="6">
    <location>
        <begin position="144"/>
        <end position="167"/>
    </location>
</feature>
<gene>
    <name evidence="8" type="ORF">ALP36_100226</name>
</gene>
<dbReference type="InterPro" id="IPR020846">
    <property type="entry name" value="MFS_dom"/>
</dbReference>
<evidence type="ECO:0000313" key="8">
    <source>
        <dbReference type="EMBL" id="RMU10252.1"/>
    </source>
</evidence>
<name>A0A3M4U1W3_9PSED</name>
<accession>A0A3M4U1W3</accession>
<sequence>MRRTPFWTLCVFFLRHKAPRAAFHTPDKVDSAHAYTVGLFASMHWSNGPFAENTESGTAVSRFETAGNVETKPASWWAVGSVSLGSFATVTTEFLPVGLLPDIAADLGTRVSHAGLMMAVPGILAAISAPSCIALFSQVDRKRLLLGLLSILLASNLIVALSSQFWLTLTGRVLLGFALGGFWTIAGSLGPRLRPGKEGVKATAYILAGVSIGTVAGIPAGTLIGEAFGWRAAFETAAVVTVAVGLLIAALLPALPGERSAGISQMLSLAGEQKIRRMFAAALLIYVGHFAAYTYLAPFVQDAADIRGQTLGLLLFAFGLAAVAGNLAGGALAARNAPSSVLIMTLLMLGSLSALLVFVSNPWLLWPVILVWGFAFGMIPITTQIWCFDASNGRVEGVQALLVCVVNLSIGGGAFIGGLVSEGAGFTAAIVTGAVCAALSMLTVGFSLRRSRQVTCTE</sequence>
<dbReference type="GO" id="GO:0022857">
    <property type="term" value="F:transmembrane transporter activity"/>
    <property type="evidence" value="ECO:0007669"/>
    <property type="project" value="InterPro"/>
</dbReference>
<comment type="subcellular location">
    <subcellularLocation>
        <location evidence="1">Cell membrane</location>
        <topology evidence="1">Multi-pass membrane protein</topology>
    </subcellularLocation>
</comment>
<reference evidence="8 9" key="1">
    <citation type="submission" date="2018-08" db="EMBL/GenBank/DDBJ databases">
        <title>Recombination of ecologically and evolutionarily significant loci maintains genetic cohesion in the Pseudomonas syringae species complex.</title>
        <authorList>
            <person name="Dillon M."/>
            <person name="Thakur S."/>
            <person name="Almeida R.N.D."/>
            <person name="Weir B.S."/>
            <person name="Guttman D.S."/>
        </authorList>
    </citation>
    <scope>NUCLEOTIDE SEQUENCE [LARGE SCALE GENOMIC DNA]</scope>
    <source>
        <strain evidence="8 9">ICMP 9829</strain>
    </source>
</reference>
<feature type="transmembrane region" description="Helical" evidence="6">
    <location>
        <begin position="236"/>
        <end position="257"/>
    </location>
</feature>
<dbReference type="InterPro" id="IPR011701">
    <property type="entry name" value="MFS"/>
</dbReference>
<dbReference type="PANTHER" id="PTHR43124:SF3">
    <property type="entry name" value="CHLORAMPHENICOL EFFLUX PUMP RV0191"/>
    <property type="match status" value="1"/>
</dbReference>
<dbReference type="SUPFAM" id="SSF103473">
    <property type="entry name" value="MFS general substrate transporter"/>
    <property type="match status" value="1"/>
</dbReference>
<keyword evidence="4 6" id="KW-1133">Transmembrane helix</keyword>
<dbReference type="AlphaFoldDB" id="A0A3M4U1W3"/>
<dbReference type="Pfam" id="PF07690">
    <property type="entry name" value="MFS_1"/>
    <property type="match status" value="1"/>
</dbReference>
<keyword evidence="5 6" id="KW-0472">Membrane</keyword>
<evidence type="ECO:0000256" key="2">
    <source>
        <dbReference type="ARBA" id="ARBA00022475"/>
    </source>
</evidence>
<keyword evidence="2" id="KW-1003">Cell membrane</keyword>
<evidence type="ECO:0000256" key="3">
    <source>
        <dbReference type="ARBA" id="ARBA00022692"/>
    </source>
</evidence>
<evidence type="ECO:0000256" key="4">
    <source>
        <dbReference type="ARBA" id="ARBA00022989"/>
    </source>
</evidence>
<evidence type="ECO:0000256" key="1">
    <source>
        <dbReference type="ARBA" id="ARBA00004651"/>
    </source>
</evidence>
<evidence type="ECO:0000313" key="9">
    <source>
        <dbReference type="Proteomes" id="UP000274212"/>
    </source>
</evidence>
<dbReference type="Proteomes" id="UP000274212">
    <property type="component" value="Unassembled WGS sequence"/>
</dbReference>
<feature type="transmembrane region" description="Helical" evidence="6">
    <location>
        <begin position="365"/>
        <end position="388"/>
    </location>
</feature>